<dbReference type="AlphaFoldDB" id="A0A409X0I3"/>
<proteinExistence type="predicted"/>
<feature type="non-terminal residue" evidence="2">
    <location>
        <position position="101"/>
    </location>
</feature>
<gene>
    <name evidence="2" type="ORF">CVT26_011845</name>
</gene>
<sequence length="101" mass="10641">MSSQPSGSRTRLEDTLKSPSPKPGHHLYLSKPLPGSTTANNSSISLSLNDAALALPPAPHTPSGGGLRAHLGHLLPRHTYFRARVTIHQISSVPFVGGEFG</sequence>
<dbReference type="STRING" id="231916.A0A409X0I3"/>
<dbReference type="Proteomes" id="UP000284706">
    <property type="component" value="Unassembled WGS sequence"/>
</dbReference>
<protein>
    <submittedName>
        <fullName evidence="2">Uncharacterized protein</fullName>
    </submittedName>
</protein>
<accession>A0A409X0I3</accession>
<dbReference type="InParanoid" id="A0A409X0I3"/>
<name>A0A409X0I3_9AGAR</name>
<organism evidence="2 3">
    <name type="scientific">Gymnopilus dilepis</name>
    <dbReference type="NCBI Taxonomy" id="231916"/>
    <lineage>
        <taxon>Eukaryota</taxon>
        <taxon>Fungi</taxon>
        <taxon>Dikarya</taxon>
        <taxon>Basidiomycota</taxon>
        <taxon>Agaricomycotina</taxon>
        <taxon>Agaricomycetes</taxon>
        <taxon>Agaricomycetidae</taxon>
        <taxon>Agaricales</taxon>
        <taxon>Agaricineae</taxon>
        <taxon>Hymenogastraceae</taxon>
        <taxon>Gymnopilus</taxon>
    </lineage>
</organism>
<dbReference type="OrthoDB" id="3365224at2759"/>
<evidence type="ECO:0000313" key="2">
    <source>
        <dbReference type="EMBL" id="PPQ84270.1"/>
    </source>
</evidence>
<dbReference type="EMBL" id="NHYE01004499">
    <property type="protein sequence ID" value="PPQ84270.1"/>
    <property type="molecule type" value="Genomic_DNA"/>
</dbReference>
<feature type="region of interest" description="Disordered" evidence="1">
    <location>
        <begin position="1"/>
        <end position="42"/>
    </location>
</feature>
<comment type="caution">
    <text evidence="2">The sequence shown here is derived from an EMBL/GenBank/DDBJ whole genome shotgun (WGS) entry which is preliminary data.</text>
</comment>
<reference evidence="2 3" key="1">
    <citation type="journal article" date="2018" name="Evol. Lett.">
        <title>Horizontal gene cluster transfer increased hallucinogenic mushroom diversity.</title>
        <authorList>
            <person name="Reynolds H.T."/>
            <person name="Vijayakumar V."/>
            <person name="Gluck-Thaler E."/>
            <person name="Korotkin H.B."/>
            <person name="Matheny P.B."/>
            <person name="Slot J.C."/>
        </authorList>
    </citation>
    <scope>NUCLEOTIDE SEQUENCE [LARGE SCALE GENOMIC DNA]</scope>
    <source>
        <strain evidence="2 3">SRW20</strain>
    </source>
</reference>
<evidence type="ECO:0000256" key="1">
    <source>
        <dbReference type="SAM" id="MobiDB-lite"/>
    </source>
</evidence>
<keyword evidence="3" id="KW-1185">Reference proteome</keyword>
<evidence type="ECO:0000313" key="3">
    <source>
        <dbReference type="Proteomes" id="UP000284706"/>
    </source>
</evidence>